<comment type="similarity">
    <text evidence="7 8">Belongs to the PINc/VapC protein family.</text>
</comment>
<keyword evidence="4 8" id="KW-0479">Metal-binding</keyword>
<keyword evidence="8" id="KW-0800">Toxin</keyword>
<dbReference type="GO" id="GO:0004540">
    <property type="term" value="F:RNA nuclease activity"/>
    <property type="evidence" value="ECO:0007669"/>
    <property type="project" value="InterPro"/>
</dbReference>
<evidence type="ECO:0000256" key="7">
    <source>
        <dbReference type="ARBA" id="ARBA00038093"/>
    </source>
</evidence>
<evidence type="ECO:0000256" key="8">
    <source>
        <dbReference type="HAMAP-Rule" id="MF_00265"/>
    </source>
</evidence>
<keyword evidence="5 8" id="KW-0378">Hydrolase</keyword>
<dbReference type="RefSeq" id="WP_123286345.1">
    <property type="nucleotide sequence ID" value="NZ_JACIJB010000001.1"/>
</dbReference>
<dbReference type="Gene3D" id="3.40.50.1010">
    <property type="entry name" value="5'-nuclease"/>
    <property type="match status" value="1"/>
</dbReference>
<comment type="cofactor">
    <cofactor evidence="1 8">
        <name>Mg(2+)</name>
        <dbReference type="ChEBI" id="CHEBI:18420"/>
    </cofactor>
</comment>
<dbReference type="InterPro" id="IPR022907">
    <property type="entry name" value="VapC_family"/>
</dbReference>
<feature type="domain" description="PIN" evidence="9">
    <location>
        <begin position="1"/>
        <end position="123"/>
    </location>
</feature>
<keyword evidence="2 8" id="KW-1277">Toxin-antitoxin system</keyword>
<protein>
    <recommendedName>
        <fullName evidence="8">Ribonuclease VapC</fullName>
        <shortName evidence="8">RNase VapC</shortName>
        <ecNumber evidence="8">3.1.-.-</ecNumber>
    </recommendedName>
    <alternativeName>
        <fullName evidence="8">Toxin VapC</fullName>
    </alternativeName>
</protein>
<dbReference type="GO" id="GO:0000287">
    <property type="term" value="F:magnesium ion binding"/>
    <property type="evidence" value="ECO:0007669"/>
    <property type="project" value="UniProtKB-UniRule"/>
</dbReference>
<dbReference type="Proteomes" id="UP000548978">
    <property type="component" value="Unassembled WGS sequence"/>
</dbReference>
<evidence type="ECO:0000256" key="1">
    <source>
        <dbReference type="ARBA" id="ARBA00001946"/>
    </source>
</evidence>
<dbReference type="InterPro" id="IPR050556">
    <property type="entry name" value="Type_II_TA_system_RNase"/>
</dbReference>
<dbReference type="CDD" id="cd09871">
    <property type="entry name" value="PIN_MtVapC28-VapC30-like"/>
    <property type="match status" value="1"/>
</dbReference>
<sequence>MIVDTSALVAVLNSEPEALPFLQKMSTEPVKISAVTLFEFSMVIDRYKRREASLGADRLLAMIEAEVVSVDVEAARGARLAYATYGKGNHPARLNFGDCFAYALAKETGEPLLFKGDDFARTDVRSAV</sequence>
<gene>
    <name evidence="8" type="primary">vapC</name>
    <name evidence="10" type="ORF">FHS65_000042</name>
</gene>
<evidence type="ECO:0000256" key="2">
    <source>
        <dbReference type="ARBA" id="ARBA00022649"/>
    </source>
</evidence>
<dbReference type="Pfam" id="PF01850">
    <property type="entry name" value="PIN"/>
    <property type="match status" value="1"/>
</dbReference>
<dbReference type="EMBL" id="JACIJB010000001">
    <property type="protein sequence ID" value="MBB5659324.1"/>
    <property type="molecule type" value="Genomic_DNA"/>
</dbReference>
<accession>A0A7W9A0T4</accession>
<comment type="function">
    <text evidence="8">Toxic component of a toxin-antitoxin (TA) system. An RNase.</text>
</comment>
<keyword evidence="11" id="KW-1185">Reference proteome</keyword>
<reference evidence="10 11" key="1">
    <citation type="submission" date="2020-08" db="EMBL/GenBank/DDBJ databases">
        <title>Genomic Encyclopedia of Type Strains, Phase IV (KMG-IV): sequencing the most valuable type-strain genomes for metagenomic binning, comparative biology and taxonomic classification.</title>
        <authorList>
            <person name="Goeker M."/>
        </authorList>
    </citation>
    <scope>NUCLEOTIDE SEQUENCE [LARGE SCALE GENOMIC DNA]</scope>
    <source>
        <strain evidence="10 11">DSM 24448</strain>
    </source>
</reference>
<evidence type="ECO:0000256" key="5">
    <source>
        <dbReference type="ARBA" id="ARBA00022801"/>
    </source>
</evidence>
<evidence type="ECO:0000256" key="6">
    <source>
        <dbReference type="ARBA" id="ARBA00022842"/>
    </source>
</evidence>
<evidence type="ECO:0000313" key="10">
    <source>
        <dbReference type="EMBL" id="MBB5659324.1"/>
    </source>
</evidence>
<dbReference type="EC" id="3.1.-.-" evidence="8"/>
<comment type="caution">
    <text evidence="10">The sequence shown here is derived from an EMBL/GenBank/DDBJ whole genome shotgun (WGS) entry which is preliminary data.</text>
</comment>
<keyword evidence="3 8" id="KW-0540">Nuclease</keyword>
<feature type="binding site" evidence="8">
    <location>
        <position position="98"/>
    </location>
    <ligand>
        <name>Mg(2+)</name>
        <dbReference type="ChEBI" id="CHEBI:18420"/>
    </ligand>
</feature>
<evidence type="ECO:0000256" key="3">
    <source>
        <dbReference type="ARBA" id="ARBA00022722"/>
    </source>
</evidence>
<dbReference type="OrthoDB" id="32625at2"/>
<dbReference type="InterPro" id="IPR002716">
    <property type="entry name" value="PIN_dom"/>
</dbReference>
<keyword evidence="6 8" id="KW-0460">Magnesium</keyword>
<organism evidence="10 11">
    <name type="scientific">Brevundimonas halotolerans</name>
    <dbReference type="NCBI Taxonomy" id="69670"/>
    <lineage>
        <taxon>Bacteria</taxon>
        <taxon>Pseudomonadati</taxon>
        <taxon>Pseudomonadota</taxon>
        <taxon>Alphaproteobacteria</taxon>
        <taxon>Caulobacterales</taxon>
        <taxon>Caulobacteraceae</taxon>
        <taxon>Brevundimonas</taxon>
    </lineage>
</organism>
<dbReference type="SUPFAM" id="SSF88723">
    <property type="entry name" value="PIN domain-like"/>
    <property type="match status" value="1"/>
</dbReference>
<dbReference type="PANTHER" id="PTHR33653">
    <property type="entry name" value="RIBONUCLEASE VAPC2"/>
    <property type="match status" value="1"/>
</dbReference>
<evidence type="ECO:0000313" key="11">
    <source>
        <dbReference type="Proteomes" id="UP000548978"/>
    </source>
</evidence>
<dbReference type="PANTHER" id="PTHR33653:SF1">
    <property type="entry name" value="RIBONUCLEASE VAPC2"/>
    <property type="match status" value="1"/>
</dbReference>
<name>A0A7W9A0T4_9CAUL</name>
<dbReference type="InterPro" id="IPR029060">
    <property type="entry name" value="PIN-like_dom_sf"/>
</dbReference>
<proteinExistence type="inferred from homology"/>
<dbReference type="HAMAP" id="MF_00265">
    <property type="entry name" value="VapC_Nob1"/>
    <property type="match status" value="1"/>
</dbReference>
<dbReference type="AlphaFoldDB" id="A0A7W9A0T4"/>
<dbReference type="GO" id="GO:0016787">
    <property type="term" value="F:hydrolase activity"/>
    <property type="evidence" value="ECO:0007669"/>
    <property type="project" value="UniProtKB-KW"/>
</dbReference>
<evidence type="ECO:0000256" key="4">
    <source>
        <dbReference type="ARBA" id="ARBA00022723"/>
    </source>
</evidence>
<feature type="binding site" evidence="8">
    <location>
        <position position="4"/>
    </location>
    <ligand>
        <name>Mg(2+)</name>
        <dbReference type="ChEBI" id="CHEBI:18420"/>
    </ligand>
</feature>
<dbReference type="GO" id="GO:0090729">
    <property type="term" value="F:toxin activity"/>
    <property type="evidence" value="ECO:0007669"/>
    <property type="project" value="UniProtKB-KW"/>
</dbReference>
<evidence type="ECO:0000259" key="9">
    <source>
        <dbReference type="Pfam" id="PF01850"/>
    </source>
</evidence>